<comment type="caution">
    <text evidence="10">The sequence shown here is derived from an EMBL/GenBank/DDBJ whole genome shotgun (WGS) entry which is preliminary data.</text>
</comment>
<dbReference type="InterPro" id="IPR011009">
    <property type="entry name" value="Kinase-like_dom_sf"/>
</dbReference>
<keyword evidence="5" id="KW-0418">Kinase</keyword>
<dbReference type="AlphaFoldDB" id="A0ABD2Q9M9"/>
<evidence type="ECO:0000256" key="8">
    <source>
        <dbReference type="RuleBase" id="RU000304"/>
    </source>
</evidence>
<feature type="binding site" evidence="7">
    <location>
        <position position="72"/>
    </location>
    <ligand>
        <name>ATP</name>
        <dbReference type="ChEBI" id="CHEBI:30616"/>
    </ligand>
</feature>
<name>A0ABD2Q9M9_9PLAT</name>
<dbReference type="GO" id="GO:0005524">
    <property type="term" value="F:ATP binding"/>
    <property type="evidence" value="ECO:0007669"/>
    <property type="project" value="UniProtKB-UniRule"/>
</dbReference>
<keyword evidence="2" id="KW-0597">Phosphoprotein</keyword>
<dbReference type="GO" id="GO:0004674">
    <property type="term" value="F:protein serine/threonine kinase activity"/>
    <property type="evidence" value="ECO:0007669"/>
    <property type="project" value="UniProtKB-KW"/>
</dbReference>
<evidence type="ECO:0000256" key="4">
    <source>
        <dbReference type="ARBA" id="ARBA00022741"/>
    </source>
</evidence>
<dbReference type="PROSITE" id="PS00107">
    <property type="entry name" value="PROTEIN_KINASE_ATP"/>
    <property type="match status" value="1"/>
</dbReference>
<evidence type="ECO:0000256" key="3">
    <source>
        <dbReference type="ARBA" id="ARBA00022679"/>
    </source>
</evidence>
<keyword evidence="1 8" id="KW-0723">Serine/threonine-protein kinase</keyword>
<keyword evidence="6 7" id="KW-0067">ATP-binding</keyword>
<dbReference type="InterPro" id="IPR017441">
    <property type="entry name" value="Protein_kinase_ATP_BS"/>
</dbReference>
<dbReference type="SUPFAM" id="SSF56112">
    <property type="entry name" value="Protein kinase-like (PK-like)"/>
    <property type="match status" value="1"/>
</dbReference>
<keyword evidence="3" id="KW-0808">Transferase</keyword>
<dbReference type="SMART" id="SM00220">
    <property type="entry name" value="S_TKc"/>
    <property type="match status" value="1"/>
</dbReference>
<evidence type="ECO:0000313" key="10">
    <source>
        <dbReference type="EMBL" id="KAL3316188.1"/>
    </source>
</evidence>
<evidence type="ECO:0000256" key="6">
    <source>
        <dbReference type="ARBA" id="ARBA00022840"/>
    </source>
</evidence>
<evidence type="ECO:0000256" key="1">
    <source>
        <dbReference type="ARBA" id="ARBA00022527"/>
    </source>
</evidence>
<dbReference type="PANTHER" id="PTHR24351">
    <property type="entry name" value="RIBOSOMAL PROTEIN S6 KINASE"/>
    <property type="match status" value="1"/>
</dbReference>
<feature type="domain" description="Protein kinase" evidence="9">
    <location>
        <begin position="43"/>
        <end position="352"/>
    </location>
</feature>
<accession>A0ABD2Q9M9</accession>
<evidence type="ECO:0000259" key="9">
    <source>
        <dbReference type="PROSITE" id="PS50011"/>
    </source>
</evidence>
<dbReference type="Pfam" id="PF00069">
    <property type="entry name" value="Pkinase"/>
    <property type="match status" value="1"/>
</dbReference>
<reference evidence="10 11" key="1">
    <citation type="submission" date="2024-11" db="EMBL/GenBank/DDBJ databases">
        <title>Adaptive evolution of stress response genes in parasites aligns with host niche diversity.</title>
        <authorList>
            <person name="Hahn C."/>
            <person name="Resl P."/>
        </authorList>
    </citation>
    <scope>NUCLEOTIDE SEQUENCE [LARGE SCALE GENOMIC DNA]</scope>
    <source>
        <strain evidence="10">EGGRZ-B1_66</strain>
        <tissue evidence="10">Body</tissue>
    </source>
</reference>
<dbReference type="EMBL" id="JBJKFK010000585">
    <property type="protein sequence ID" value="KAL3316188.1"/>
    <property type="molecule type" value="Genomic_DNA"/>
</dbReference>
<dbReference type="Gene3D" id="3.30.200.20">
    <property type="entry name" value="Phosphorylase Kinase, domain 1"/>
    <property type="match status" value="2"/>
</dbReference>
<dbReference type="Proteomes" id="UP001626550">
    <property type="component" value="Unassembled WGS sequence"/>
</dbReference>
<comment type="similarity">
    <text evidence="8">Belongs to the protein kinase superfamily.</text>
</comment>
<evidence type="ECO:0000256" key="7">
    <source>
        <dbReference type="PROSITE-ProRule" id="PRU10141"/>
    </source>
</evidence>
<dbReference type="PROSITE" id="PS00108">
    <property type="entry name" value="PROTEIN_KINASE_ST"/>
    <property type="match status" value="1"/>
</dbReference>
<evidence type="ECO:0000256" key="5">
    <source>
        <dbReference type="ARBA" id="ARBA00022777"/>
    </source>
</evidence>
<dbReference type="Gene3D" id="1.10.510.10">
    <property type="entry name" value="Transferase(Phosphotransferase) domain 1"/>
    <property type="match status" value="1"/>
</dbReference>
<gene>
    <name evidence="10" type="ORF">Ciccas_005161</name>
</gene>
<organism evidence="10 11">
    <name type="scientific">Cichlidogyrus casuarinus</name>
    <dbReference type="NCBI Taxonomy" id="1844966"/>
    <lineage>
        <taxon>Eukaryota</taxon>
        <taxon>Metazoa</taxon>
        <taxon>Spiralia</taxon>
        <taxon>Lophotrochozoa</taxon>
        <taxon>Platyhelminthes</taxon>
        <taxon>Monogenea</taxon>
        <taxon>Monopisthocotylea</taxon>
        <taxon>Dactylogyridea</taxon>
        <taxon>Ancyrocephalidae</taxon>
        <taxon>Cichlidogyrus</taxon>
    </lineage>
</organism>
<dbReference type="InterPro" id="IPR008271">
    <property type="entry name" value="Ser/Thr_kinase_AS"/>
</dbReference>
<evidence type="ECO:0000313" key="11">
    <source>
        <dbReference type="Proteomes" id="UP001626550"/>
    </source>
</evidence>
<sequence>MNSIPKPKTYYPNVFKKLETSEPIVLESPEEFVPGIKFKGLPLFKNVLLGKGKFAQVYSVTKNKNREEYALKLLTQSSCFKLEVKALKYLADKADASRSSYLSLINDTFNKKNCFRQVLYSPFVTRLYAYQKEKFRPALLSKNQNHNDGDTTSSKEENLYIVLELAQGGDLKSLLLSVINRPFSLEESFFYVAEIAEGLTWLHDMGVVHQDLKLENIFIRASGHVMIGDFGLAYIPHYGPLTSYSSNIICHSTHMPPEISQKEVGSMRVWHALDWYSLGILFHRLLTRDYPTIPSNDVLSDSNKFPHPPRMKISHFPVEVQNFIESLLKFDPKKRLGSGISGGRTVIGHPGFLKMLLPKIYSVTPSGYHCGNNLTLIEQKIILNCVEDFHNLTMTPILTRSQKRSLDEIKSRGGISPVLAVDEGYFTPFIDEIRNMISRLHLCPPFVSKHHDF</sequence>
<evidence type="ECO:0000256" key="2">
    <source>
        <dbReference type="ARBA" id="ARBA00022553"/>
    </source>
</evidence>
<protein>
    <recommendedName>
        <fullName evidence="9">Protein kinase domain-containing protein</fullName>
    </recommendedName>
</protein>
<proteinExistence type="inferred from homology"/>
<dbReference type="InterPro" id="IPR000719">
    <property type="entry name" value="Prot_kinase_dom"/>
</dbReference>
<dbReference type="PROSITE" id="PS50011">
    <property type="entry name" value="PROTEIN_KINASE_DOM"/>
    <property type="match status" value="1"/>
</dbReference>
<keyword evidence="11" id="KW-1185">Reference proteome</keyword>
<keyword evidence="4 7" id="KW-0547">Nucleotide-binding</keyword>